<evidence type="ECO:0000259" key="9">
    <source>
        <dbReference type="PROSITE" id="PS50850"/>
    </source>
</evidence>
<dbReference type="Gene3D" id="1.20.1250.20">
    <property type="entry name" value="MFS general substrate transporter like domains"/>
    <property type="match status" value="2"/>
</dbReference>
<dbReference type="EMBL" id="JAEIOS010000012">
    <property type="protein sequence ID" value="MBI8989646.1"/>
    <property type="molecule type" value="Genomic_DNA"/>
</dbReference>
<feature type="transmembrane region" description="Helical" evidence="8">
    <location>
        <begin position="224"/>
        <end position="241"/>
    </location>
</feature>
<feature type="transmembrane region" description="Helical" evidence="8">
    <location>
        <begin position="426"/>
        <end position="450"/>
    </location>
</feature>
<feature type="transmembrane region" description="Helical" evidence="8">
    <location>
        <begin position="112"/>
        <end position="129"/>
    </location>
</feature>
<feature type="transmembrane region" description="Helical" evidence="8">
    <location>
        <begin position="349"/>
        <end position="374"/>
    </location>
</feature>
<evidence type="ECO:0000313" key="11">
    <source>
        <dbReference type="Proteomes" id="UP000645966"/>
    </source>
</evidence>
<comment type="subcellular location">
    <subcellularLocation>
        <location evidence="1">Cell membrane</location>
        <topology evidence="1">Multi-pass membrane protein</topology>
    </subcellularLocation>
</comment>
<feature type="transmembrane region" description="Helical" evidence="8">
    <location>
        <begin position="261"/>
        <end position="283"/>
    </location>
</feature>
<feature type="transmembrane region" description="Helical" evidence="8">
    <location>
        <begin position="54"/>
        <end position="74"/>
    </location>
</feature>
<protein>
    <submittedName>
        <fullName evidence="10">MFS transporter</fullName>
    </submittedName>
</protein>
<accession>A0A934M521</accession>
<keyword evidence="4 8" id="KW-0812">Transmembrane</keyword>
<organism evidence="10 11">
    <name type="scientific">Corynebacterium meridianum</name>
    <dbReference type="NCBI Taxonomy" id="2765363"/>
    <lineage>
        <taxon>Bacteria</taxon>
        <taxon>Bacillati</taxon>
        <taxon>Actinomycetota</taxon>
        <taxon>Actinomycetes</taxon>
        <taxon>Mycobacteriales</taxon>
        <taxon>Corynebacteriaceae</taxon>
        <taxon>Corynebacterium</taxon>
    </lineage>
</organism>
<gene>
    <name evidence="10" type="ORF">JDV75_07700</name>
</gene>
<feature type="transmembrane region" description="Helical" evidence="8">
    <location>
        <begin position="199"/>
        <end position="218"/>
    </location>
</feature>
<feature type="transmembrane region" description="Helical" evidence="8">
    <location>
        <begin position="295"/>
        <end position="313"/>
    </location>
</feature>
<dbReference type="InterPro" id="IPR036259">
    <property type="entry name" value="MFS_trans_sf"/>
</dbReference>
<dbReference type="PRINTS" id="PR01036">
    <property type="entry name" value="TCRTETB"/>
</dbReference>
<feature type="domain" description="Major facilitator superfamily (MFS) profile" evidence="9">
    <location>
        <begin position="11"/>
        <end position="455"/>
    </location>
</feature>
<keyword evidence="2" id="KW-0813">Transport</keyword>
<evidence type="ECO:0000256" key="7">
    <source>
        <dbReference type="SAM" id="MobiDB-lite"/>
    </source>
</evidence>
<sequence length="489" mass="52237">MDNPTPAARGVNPKRAVPILLFSFVFCLVIDNGFKFMSKPIADALDLSVTTVSLQATLAGIVIGIGAVVYAALADAFSIRSLMITGIALIVTGSLIGFFFQNIWPMVLAGRVIQTTGLAAAETLYVIYVTKYLDAKDQKTYLGFSTSAFQAGLLFGILGSGFLATTVSWTAMFLVPLILVFTIPLLIRRVPPAKAVSSHLDVLGLFLIAVIATSVMLFMQDFNWLYLVPVVLGTACFIWHISAHRDALVRPEFFTNRRYVWALVLVLVVYSVQLAYIFMFPFATADLHGMEIDQASMLLAPGYAVAIVVGALSGKIGNHLTSRQTIAVALGGIVLALALPAVFTTAGVAVLVVSIILFASAFALLYAPLVSTAISTIPAEKSGVAIGFYNLTINIAIPVGIAYTAKLMDLKFEFFRFATTASSDTGVRYATVLWIITLVAVTGSAVYLLADRRMTADEKRDATPGGAEHQRSPLPAGSDRAETGPVGND</sequence>
<keyword evidence="5 8" id="KW-1133">Transmembrane helix</keyword>
<keyword evidence="6 8" id="KW-0472">Membrane</keyword>
<dbReference type="Proteomes" id="UP000645966">
    <property type="component" value="Unassembled WGS sequence"/>
</dbReference>
<dbReference type="InterPro" id="IPR011701">
    <property type="entry name" value="MFS"/>
</dbReference>
<evidence type="ECO:0000256" key="4">
    <source>
        <dbReference type="ARBA" id="ARBA00022692"/>
    </source>
</evidence>
<comment type="caution">
    <text evidence="10">The sequence shown here is derived from an EMBL/GenBank/DDBJ whole genome shotgun (WGS) entry which is preliminary data.</text>
</comment>
<dbReference type="GO" id="GO:0022857">
    <property type="term" value="F:transmembrane transporter activity"/>
    <property type="evidence" value="ECO:0007669"/>
    <property type="project" value="InterPro"/>
</dbReference>
<proteinExistence type="predicted"/>
<evidence type="ECO:0000256" key="5">
    <source>
        <dbReference type="ARBA" id="ARBA00022989"/>
    </source>
</evidence>
<dbReference type="InterPro" id="IPR020846">
    <property type="entry name" value="MFS_dom"/>
</dbReference>
<feature type="region of interest" description="Disordered" evidence="7">
    <location>
        <begin position="457"/>
        <end position="489"/>
    </location>
</feature>
<dbReference type="PROSITE" id="PS50850">
    <property type="entry name" value="MFS"/>
    <property type="match status" value="1"/>
</dbReference>
<keyword evidence="3" id="KW-1003">Cell membrane</keyword>
<reference evidence="10" key="1">
    <citation type="submission" date="2020-12" db="EMBL/GenBank/DDBJ databases">
        <title>Genome public.</title>
        <authorList>
            <person name="Sun Q."/>
        </authorList>
    </citation>
    <scope>NUCLEOTIDE SEQUENCE</scope>
    <source>
        <strain evidence="10">CCM 8863</strain>
    </source>
</reference>
<dbReference type="AlphaFoldDB" id="A0A934M521"/>
<evidence type="ECO:0000256" key="2">
    <source>
        <dbReference type="ARBA" id="ARBA00022448"/>
    </source>
</evidence>
<feature type="transmembrane region" description="Helical" evidence="8">
    <location>
        <begin position="141"/>
        <end position="163"/>
    </location>
</feature>
<dbReference type="PANTHER" id="PTHR42718:SF46">
    <property type="entry name" value="BLR6921 PROTEIN"/>
    <property type="match status" value="1"/>
</dbReference>
<evidence type="ECO:0000256" key="1">
    <source>
        <dbReference type="ARBA" id="ARBA00004651"/>
    </source>
</evidence>
<feature type="transmembrane region" description="Helical" evidence="8">
    <location>
        <begin position="81"/>
        <end position="100"/>
    </location>
</feature>
<feature type="transmembrane region" description="Helical" evidence="8">
    <location>
        <begin position="386"/>
        <end position="406"/>
    </location>
</feature>
<dbReference type="PANTHER" id="PTHR42718">
    <property type="entry name" value="MAJOR FACILITATOR SUPERFAMILY MULTIDRUG TRANSPORTER MFSC"/>
    <property type="match status" value="1"/>
</dbReference>
<feature type="transmembrane region" description="Helical" evidence="8">
    <location>
        <begin position="325"/>
        <end position="343"/>
    </location>
</feature>
<evidence type="ECO:0000256" key="6">
    <source>
        <dbReference type="ARBA" id="ARBA00023136"/>
    </source>
</evidence>
<dbReference type="GO" id="GO:0005886">
    <property type="term" value="C:plasma membrane"/>
    <property type="evidence" value="ECO:0007669"/>
    <property type="project" value="UniProtKB-SubCell"/>
</dbReference>
<evidence type="ECO:0000256" key="8">
    <source>
        <dbReference type="SAM" id="Phobius"/>
    </source>
</evidence>
<keyword evidence="11" id="KW-1185">Reference proteome</keyword>
<name>A0A934M521_9CORY</name>
<feature type="transmembrane region" description="Helical" evidence="8">
    <location>
        <begin position="169"/>
        <end position="187"/>
    </location>
</feature>
<dbReference type="Pfam" id="PF07690">
    <property type="entry name" value="MFS_1"/>
    <property type="match status" value="1"/>
</dbReference>
<evidence type="ECO:0000313" key="10">
    <source>
        <dbReference type="EMBL" id="MBI8989646.1"/>
    </source>
</evidence>
<feature type="transmembrane region" description="Helical" evidence="8">
    <location>
        <begin position="16"/>
        <end position="34"/>
    </location>
</feature>
<dbReference type="SUPFAM" id="SSF103473">
    <property type="entry name" value="MFS general substrate transporter"/>
    <property type="match status" value="1"/>
</dbReference>
<evidence type="ECO:0000256" key="3">
    <source>
        <dbReference type="ARBA" id="ARBA00022475"/>
    </source>
</evidence>